<dbReference type="PRINTS" id="PR00085">
    <property type="entry name" value="THFDHDRGNASE"/>
</dbReference>
<keyword evidence="4 12" id="KW-0028">Amino-acid biosynthesis</keyword>
<dbReference type="AlphaFoldDB" id="A0AAE4BT12"/>
<keyword evidence="11 12" id="KW-0511">Multifunctional enzyme</keyword>
<evidence type="ECO:0000256" key="5">
    <source>
        <dbReference type="ARBA" id="ARBA00022755"/>
    </source>
</evidence>
<dbReference type="PANTHER" id="PTHR48099:SF5">
    <property type="entry name" value="C-1-TETRAHYDROFOLATE SYNTHASE, CYTOPLASMIC"/>
    <property type="match status" value="1"/>
</dbReference>
<comment type="catalytic activity">
    <reaction evidence="12">
        <text>(6R)-5,10-methenyltetrahydrofolate + H2O = (6R)-10-formyltetrahydrofolate + H(+)</text>
        <dbReference type="Rhea" id="RHEA:23700"/>
        <dbReference type="ChEBI" id="CHEBI:15377"/>
        <dbReference type="ChEBI" id="CHEBI:15378"/>
        <dbReference type="ChEBI" id="CHEBI:57455"/>
        <dbReference type="ChEBI" id="CHEBI:195366"/>
        <dbReference type="EC" id="3.5.4.9"/>
    </reaction>
</comment>
<comment type="similarity">
    <text evidence="12">Belongs to the tetrahydrofolate dehydrogenase/cyclohydrolase family.</text>
</comment>
<keyword evidence="16" id="KW-1185">Reference proteome</keyword>
<feature type="binding site" evidence="12">
    <location>
        <begin position="165"/>
        <end position="167"/>
    </location>
    <ligand>
        <name>NADP(+)</name>
        <dbReference type="ChEBI" id="CHEBI:58349"/>
    </ligand>
</feature>
<name>A0AAE4BT12_9BACT</name>
<evidence type="ECO:0000313" key="16">
    <source>
        <dbReference type="Proteomes" id="UP001185092"/>
    </source>
</evidence>
<keyword evidence="3 12" id="KW-0554">One-carbon metabolism</keyword>
<keyword evidence="8 12" id="KW-0560">Oxidoreductase</keyword>
<dbReference type="PROSITE" id="PS00766">
    <property type="entry name" value="THF_DHG_CYH_1"/>
    <property type="match status" value="1"/>
</dbReference>
<dbReference type="SUPFAM" id="SSF51735">
    <property type="entry name" value="NAD(P)-binding Rossmann-fold domains"/>
    <property type="match status" value="1"/>
</dbReference>
<dbReference type="PROSITE" id="PS00767">
    <property type="entry name" value="THF_DHG_CYH_2"/>
    <property type="match status" value="1"/>
</dbReference>
<evidence type="ECO:0000259" key="13">
    <source>
        <dbReference type="Pfam" id="PF00763"/>
    </source>
</evidence>
<sequence>MAEILDGKLTSQALKDQIAEEVKAFRAEGGKQPHLAAILVGEDGASQTYVNHKVKACDEVGFKSTLKRFPADISEEELLKVVEDINADDDIDGLIVQLPLPKHISVQKVTDRIVPEKDVDGFHPVNVGRMTKNLPSYISATPFGILKLIEHYNIDTFGKHCVVVGRSNIVGSPMSILMARNGKPGNATVTLCHRYTQGLEQYTRQADILIVAVGIPEFIKGDMVKEGAVVIDVGITRVEDASKKRGYVLKGDCEFSSCEEKASHITPVPGGVGPMTISSLLYNTLMSARNEVYQSDVLVK</sequence>
<dbReference type="InterPro" id="IPR020867">
    <property type="entry name" value="THF_DH/CycHdrlase_CS"/>
</dbReference>
<accession>A0AAE4BT12</accession>
<dbReference type="Gene3D" id="3.40.50.10860">
    <property type="entry name" value="Leucine Dehydrogenase, chain A, domain 1"/>
    <property type="match status" value="1"/>
</dbReference>
<protein>
    <recommendedName>
        <fullName evidence="12">Bifunctional protein FolD</fullName>
    </recommendedName>
    <domain>
        <recommendedName>
            <fullName evidence="12">Methylenetetrahydrofolate dehydrogenase</fullName>
            <ecNumber evidence="12">1.5.1.5</ecNumber>
        </recommendedName>
    </domain>
    <domain>
        <recommendedName>
            <fullName evidence="12">Methenyltetrahydrofolate cyclohydrolase</fullName>
            <ecNumber evidence="12">3.5.4.9</ecNumber>
        </recommendedName>
    </domain>
</protein>
<dbReference type="EC" id="3.5.4.9" evidence="12"/>
<proteinExistence type="inferred from homology"/>
<dbReference type="Pfam" id="PF02882">
    <property type="entry name" value="THF_DHG_CYH_C"/>
    <property type="match status" value="1"/>
</dbReference>
<dbReference type="NCBIfam" id="NF008058">
    <property type="entry name" value="PRK10792.1"/>
    <property type="match status" value="1"/>
</dbReference>
<keyword evidence="9 12" id="KW-0368">Histidine biosynthesis</keyword>
<dbReference type="InterPro" id="IPR020630">
    <property type="entry name" value="THF_DH/CycHdrlase_cat_dom"/>
</dbReference>
<dbReference type="FunFam" id="3.40.50.10860:FF:000005">
    <property type="entry name" value="C-1-tetrahydrofolate synthase, cytoplasmic, putative"/>
    <property type="match status" value="1"/>
</dbReference>
<evidence type="ECO:0000256" key="7">
    <source>
        <dbReference type="ARBA" id="ARBA00022857"/>
    </source>
</evidence>
<dbReference type="Proteomes" id="UP001185092">
    <property type="component" value="Unassembled WGS sequence"/>
</dbReference>
<dbReference type="Gene3D" id="3.40.50.720">
    <property type="entry name" value="NAD(P)-binding Rossmann-like Domain"/>
    <property type="match status" value="1"/>
</dbReference>
<comment type="subunit">
    <text evidence="2 12">Homodimer.</text>
</comment>
<dbReference type="GO" id="GO:0004488">
    <property type="term" value="F:methylenetetrahydrofolate dehydrogenase (NADP+) activity"/>
    <property type="evidence" value="ECO:0007669"/>
    <property type="project" value="UniProtKB-UniRule"/>
</dbReference>
<dbReference type="GO" id="GO:0000105">
    <property type="term" value="P:L-histidine biosynthetic process"/>
    <property type="evidence" value="ECO:0007669"/>
    <property type="project" value="UniProtKB-KW"/>
</dbReference>
<comment type="function">
    <text evidence="12">Catalyzes the oxidation of 5,10-methylenetetrahydrofolate to 5,10-methenyltetrahydrofolate and then the hydrolysis of 5,10-methenyltetrahydrofolate to 10-formyltetrahydrofolate.</text>
</comment>
<gene>
    <name evidence="12" type="primary">folD</name>
    <name evidence="15" type="ORF">HNQ88_002420</name>
</gene>
<dbReference type="GO" id="GO:0005829">
    <property type="term" value="C:cytosol"/>
    <property type="evidence" value="ECO:0007669"/>
    <property type="project" value="TreeGrafter"/>
</dbReference>
<evidence type="ECO:0000256" key="6">
    <source>
        <dbReference type="ARBA" id="ARBA00022801"/>
    </source>
</evidence>
<organism evidence="15 16">
    <name type="scientific">Aureibacter tunicatorum</name>
    <dbReference type="NCBI Taxonomy" id="866807"/>
    <lineage>
        <taxon>Bacteria</taxon>
        <taxon>Pseudomonadati</taxon>
        <taxon>Bacteroidota</taxon>
        <taxon>Cytophagia</taxon>
        <taxon>Cytophagales</taxon>
        <taxon>Persicobacteraceae</taxon>
        <taxon>Aureibacter</taxon>
    </lineage>
</organism>
<comment type="catalytic activity">
    <reaction evidence="12">
        <text>(6R)-5,10-methylene-5,6,7,8-tetrahydrofolate + NADP(+) = (6R)-5,10-methenyltetrahydrofolate + NADPH</text>
        <dbReference type="Rhea" id="RHEA:22812"/>
        <dbReference type="ChEBI" id="CHEBI:15636"/>
        <dbReference type="ChEBI" id="CHEBI:57455"/>
        <dbReference type="ChEBI" id="CHEBI:57783"/>
        <dbReference type="ChEBI" id="CHEBI:58349"/>
        <dbReference type="EC" id="1.5.1.5"/>
    </reaction>
</comment>
<evidence type="ECO:0000313" key="15">
    <source>
        <dbReference type="EMBL" id="MDR6239383.1"/>
    </source>
</evidence>
<dbReference type="SUPFAM" id="SSF53223">
    <property type="entry name" value="Aminoacid dehydrogenase-like, N-terminal domain"/>
    <property type="match status" value="1"/>
</dbReference>
<dbReference type="RefSeq" id="WP_309939040.1">
    <property type="nucleotide sequence ID" value="NZ_AP025305.1"/>
</dbReference>
<dbReference type="PANTHER" id="PTHR48099">
    <property type="entry name" value="C-1-TETRAHYDROFOLATE SYNTHASE, CYTOPLASMIC-RELATED"/>
    <property type="match status" value="1"/>
</dbReference>
<evidence type="ECO:0000256" key="4">
    <source>
        <dbReference type="ARBA" id="ARBA00022605"/>
    </source>
</evidence>
<evidence type="ECO:0000256" key="8">
    <source>
        <dbReference type="ARBA" id="ARBA00023002"/>
    </source>
</evidence>
<comment type="caution">
    <text evidence="12">Lacks conserved residue(s) required for the propagation of feature annotation.</text>
</comment>
<dbReference type="InterPro" id="IPR036291">
    <property type="entry name" value="NAD(P)-bd_dom_sf"/>
</dbReference>
<reference evidence="15" key="1">
    <citation type="submission" date="2023-07" db="EMBL/GenBank/DDBJ databases">
        <title>Genomic Encyclopedia of Type Strains, Phase IV (KMG-IV): sequencing the most valuable type-strain genomes for metagenomic binning, comparative biology and taxonomic classification.</title>
        <authorList>
            <person name="Goeker M."/>
        </authorList>
    </citation>
    <scope>NUCLEOTIDE SEQUENCE</scope>
    <source>
        <strain evidence="15">DSM 26174</strain>
    </source>
</reference>
<feature type="domain" description="Tetrahydrofolate dehydrogenase/cyclohydrolase catalytic" evidence="13">
    <location>
        <begin position="5"/>
        <end position="120"/>
    </location>
</feature>
<dbReference type="FunFam" id="3.40.50.720:FF:000189">
    <property type="entry name" value="Bifunctional protein FolD"/>
    <property type="match status" value="1"/>
</dbReference>
<dbReference type="GO" id="GO:0035999">
    <property type="term" value="P:tetrahydrofolate interconversion"/>
    <property type="evidence" value="ECO:0007669"/>
    <property type="project" value="UniProtKB-UniRule"/>
</dbReference>
<dbReference type="GO" id="GO:0009086">
    <property type="term" value="P:methionine biosynthetic process"/>
    <property type="evidence" value="ECO:0007669"/>
    <property type="project" value="UniProtKB-KW"/>
</dbReference>
<evidence type="ECO:0000256" key="9">
    <source>
        <dbReference type="ARBA" id="ARBA00023102"/>
    </source>
</evidence>
<dbReference type="EMBL" id="JAVDQD010000002">
    <property type="protein sequence ID" value="MDR6239383.1"/>
    <property type="molecule type" value="Genomic_DNA"/>
</dbReference>
<keyword evidence="6 12" id="KW-0378">Hydrolase</keyword>
<comment type="pathway">
    <text evidence="1 12">One-carbon metabolism; tetrahydrofolate interconversion.</text>
</comment>
<comment type="caution">
    <text evidence="15">The sequence shown here is derived from an EMBL/GenBank/DDBJ whole genome shotgun (WGS) entry which is preliminary data.</text>
</comment>
<evidence type="ECO:0000256" key="3">
    <source>
        <dbReference type="ARBA" id="ARBA00022563"/>
    </source>
</evidence>
<dbReference type="GO" id="GO:0004477">
    <property type="term" value="F:methenyltetrahydrofolate cyclohydrolase activity"/>
    <property type="evidence" value="ECO:0007669"/>
    <property type="project" value="UniProtKB-UniRule"/>
</dbReference>
<feature type="domain" description="Tetrahydrofolate dehydrogenase/cyclohydrolase NAD(P)-binding" evidence="14">
    <location>
        <begin position="139"/>
        <end position="290"/>
    </location>
</feature>
<evidence type="ECO:0000259" key="14">
    <source>
        <dbReference type="Pfam" id="PF02882"/>
    </source>
</evidence>
<feature type="binding site" evidence="12">
    <location>
        <position position="235"/>
    </location>
    <ligand>
        <name>NADP(+)</name>
        <dbReference type="ChEBI" id="CHEBI:58349"/>
    </ligand>
</feature>
<dbReference type="EC" id="1.5.1.5" evidence="12"/>
<dbReference type="HAMAP" id="MF_01576">
    <property type="entry name" value="THF_DHG_CYH"/>
    <property type="match status" value="1"/>
</dbReference>
<dbReference type="InterPro" id="IPR000672">
    <property type="entry name" value="THF_DH/CycHdrlase"/>
</dbReference>
<keyword evidence="7 12" id="KW-0521">NADP</keyword>
<evidence type="ECO:0000256" key="10">
    <source>
        <dbReference type="ARBA" id="ARBA00023167"/>
    </source>
</evidence>
<keyword evidence="10 12" id="KW-0486">Methionine biosynthesis</keyword>
<evidence type="ECO:0000256" key="1">
    <source>
        <dbReference type="ARBA" id="ARBA00004777"/>
    </source>
</evidence>
<evidence type="ECO:0000256" key="11">
    <source>
        <dbReference type="ARBA" id="ARBA00023268"/>
    </source>
</evidence>
<dbReference type="InterPro" id="IPR020631">
    <property type="entry name" value="THF_DH/CycHdrlase_NAD-bd_dom"/>
</dbReference>
<dbReference type="Pfam" id="PF00763">
    <property type="entry name" value="THF_DHG_CYH"/>
    <property type="match status" value="1"/>
</dbReference>
<dbReference type="GO" id="GO:0006164">
    <property type="term" value="P:purine nucleotide biosynthetic process"/>
    <property type="evidence" value="ECO:0007669"/>
    <property type="project" value="UniProtKB-KW"/>
</dbReference>
<evidence type="ECO:0000256" key="12">
    <source>
        <dbReference type="HAMAP-Rule" id="MF_01576"/>
    </source>
</evidence>
<dbReference type="InterPro" id="IPR046346">
    <property type="entry name" value="Aminoacid_DH-like_N_sf"/>
</dbReference>
<dbReference type="CDD" id="cd01080">
    <property type="entry name" value="NAD_bind_m-THF_DH_Cyclohyd"/>
    <property type="match status" value="1"/>
</dbReference>
<keyword evidence="5 12" id="KW-0658">Purine biosynthesis</keyword>
<evidence type="ECO:0000256" key="2">
    <source>
        <dbReference type="ARBA" id="ARBA00011738"/>
    </source>
</evidence>